<dbReference type="SUPFAM" id="SSF57959">
    <property type="entry name" value="Leucine zipper domain"/>
    <property type="match status" value="1"/>
</dbReference>
<dbReference type="AlphaFoldDB" id="A0A8K0NQ63"/>
<dbReference type="CDD" id="cd14687">
    <property type="entry name" value="bZIP_ATF2"/>
    <property type="match status" value="1"/>
</dbReference>
<feature type="compositionally biased region" description="Basic and acidic residues" evidence="7">
    <location>
        <begin position="696"/>
        <end position="709"/>
    </location>
</feature>
<comment type="caution">
    <text evidence="9">The sequence shown here is derived from an EMBL/GenBank/DDBJ whole genome shotgun (WGS) entry which is preliminary data.</text>
</comment>
<reference evidence="9" key="1">
    <citation type="submission" date="2020-04" db="EMBL/GenBank/DDBJ databases">
        <title>Analysis of mating type loci in Filobasidium floriforme.</title>
        <authorList>
            <person name="Nowrousian M."/>
        </authorList>
    </citation>
    <scope>NUCLEOTIDE SEQUENCE</scope>
    <source>
        <strain evidence="9">CBS 6242</strain>
    </source>
</reference>
<feature type="compositionally biased region" description="Polar residues" evidence="7">
    <location>
        <begin position="355"/>
        <end position="368"/>
    </location>
</feature>
<feature type="compositionally biased region" description="Pro residues" evidence="7">
    <location>
        <begin position="565"/>
        <end position="574"/>
    </location>
</feature>
<feature type="compositionally biased region" description="Low complexity" evidence="7">
    <location>
        <begin position="549"/>
        <end position="564"/>
    </location>
</feature>
<evidence type="ECO:0000256" key="2">
    <source>
        <dbReference type="ARBA" id="ARBA00023015"/>
    </source>
</evidence>
<dbReference type="Pfam" id="PF00170">
    <property type="entry name" value="bZIP_1"/>
    <property type="match status" value="1"/>
</dbReference>
<dbReference type="Proteomes" id="UP000812966">
    <property type="component" value="Unassembled WGS sequence"/>
</dbReference>
<feature type="compositionally biased region" description="Low complexity" evidence="7">
    <location>
        <begin position="467"/>
        <end position="478"/>
    </location>
</feature>
<keyword evidence="3" id="KW-0238">DNA-binding</keyword>
<accession>A0A8K0NQ63</accession>
<feature type="region of interest" description="Disordered" evidence="7">
    <location>
        <begin position="871"/>
        <end position="924"/>
    </location>
</feature>
<evidence type="ECO:0000256" key="5">
    <source>
        <dbReference type="ARBA" id="ARBA00023242"/>
    </source>
</evidence>
<feature type="compositionally biased region" description="Low complexity" evidence="7">
    <location>
        <begin position="265"/>
        <end position="282"/>
    </location>
</feature>
<dbReference type="SMART" id="SM00338">
    <property type="entry name" value="BRLZ"/>
    <property type="match status" value="1"/>
</dbReference>
<feature type="domain" description="BZIP" evidence="8">
    <location>
        <begin position="797"/>
        <end position="860"/>
    </location>
</feature>
<dbReference type="InterPro" id="IPR004827">
    <property type="entry name" value="bZIP"/>
</dbReference>
<feature type="compositionally biased region" description="Polar residues" evidence="7">
    <location>
        <begin position="107"/>
        <end position="135"/>
    </location>
</feature>
<feature type="region of interest" description="Disordered" evidence="7">
    <location>
        <begin position="1"/>
        <end position="321"/>
    </location>
</feature>
<feature type="compositionally biased region" description="Low complexity" evidence="7">
    <location>
        <begin position="901"/>
        <end position="912"/>
    </location>
</feature>
<feature type="compositionally biased region" description="Low complexity" evidence="7">
    <location>
        <begin position="292"/>
        <end position="302"/>
    </location>
</feature>
<evidence type="ECO:0000313" key="9">
    <source>
        <dbReference type="EMBL" id="KAG7566952.1"/>
    </source>
</evidence>
<feature type="compositionally biased region" description="Polar residues" evidence="7">
    <location>
        <begin position="479"/>
        <end position="489"/>
    </location>
</feature>
<gene>
    <name evidence="9" type="ORF">FFLO_01331</name>
</gene>
<evidence type="ECO:0000256" key="3">
    <source>
        <dbReference type="ARBA" id="ARBA00023125"/>
    </source>
</evidence>
<dbReference type="Pfam" id="PF11786">
    <property type="entry name" value="Aft1_HRA"/>
    <property type="match status" value="1"/>
</dbReference>
<evidence type="ECO:0000256" key="7">
    <source>
        <dbReference type="SAM" id="MobiDB-lite"/>
    </source>
</evidence>
<dbReference type="InterPro" id="IPR046347">
    <property type="entry name" value="bZIP_sf"/>
</dbReference>
<dbReference type="GO" id="GO:0003700">
    <property type="term" value="F:DNA-binding transcription factor activity"/>
    <property type="evidence" value="ECO:0007669"/>
    <property type="project" value="InterPro"/>
</dbReference>
<feature type="compositionally biased region" description="Basic and acidic residues" evidence="7">
    <location>
        <begin position="523"/>
        <end position="533"/>
    </location>
</feature>
<dbReference type="GO" id="GO:0006357">
    <property type="term" value="P:regulation of transcription by RNA polymerase II"/>
    <property type="evidence" value="ECO:0007669"/>
    <property type="project" value="InterPro"/>
</dbReference>
<name>A0A8K0NQ63_9TREE</name>
<keyword evidence="5" id="KW-0539">Nucleus</keyword>
<dbReference type="Gene3D" id="1.20.5.170">
    <property type="match status" value="1"/>
</dbReference>
<feature type="compositionally biased region" description="Basic and acidic residues" evidence="7">
    <location>
        <begin position="189"/>
        <end position="213"/>
    </location>
</feature>
<feature type="coiled-coil region" evidence="6">
    <location>
        <begin position="822"/>
        <end position="849"/>
    </location>
</feature>
<feature type="compositionally biased region" description="Gly residues" evidence="7">
    <location>
        <begin position="913"/>
        <end position="924"/>
    </location>
</feature>
<dbReference type="FunFam" id="1.20.5.170:FF:000053">
    <property type="entry name" value="BZIP transcription factor AtfA"/>
    <property type="match status" value="1"/>
</dbReference>
<dbReference type="GO" id="GO:0005634">
    <property type="term" value="C:nucleus"/>
    <property type="evidence" value="ECO:0007669"/>
    <property type="project" value="UniProtKB-SubCell"/>
</dbReference>
<feature type="compositionally biased region" description="Pro residues" evidence="7">
    <location>
        <begin position="668"/>
        <end position="678"/>
    </location>
</feature>
<sequence>MSKSPERKPSGLPGLATSTSTPSGSTTTSPIKPKTSLGRVSPPTNGPMKVPAPGEKTRAGSQPRTRTASPAVTGAGVGVKQSPPSTSRPTTAGVETNGEAGKRSRSKSGTPRSVRSGSATNSGAGQANGTSTGNAGAQGPPEIRRESPEGEKNKSEASKVSPSGGAGGSSRTGGSEKRELGAVGSEVGKGVKRDERGEREGSLARKSLEKETTNHLQPPGKPSHASDIPPPQAFPAVLSRPPIRPPISSISKSKFELEPNPFEQSFSRSSTSIHSHHTGSSSEDFRREKETGGATTTGTRKTSPPPNKTALPPVSALTSPAPLEAGPHFSWSGLSSSLRAGPLSPAMLTGPAGSHSMTHGPSALGANSASTGMTPQAGNGGFDPSTFRTGFTPGGGTGFTPGFGGMMGLGSMVNGMPSFPLPSPNTAAFLSMVTNNTPGAGGAGETSGAGSTVNGSSATNTNGGSQGQSSSNNGDGSQATLSRATTHGVQQGPPPGGPNPSAMVDITPNTLNALTGVINQMDQEERQREEGRRRYSGQQPPSYHGAIGPHGPSQPQAPPQAAQRPPGPDMPPVHPGATLMHHADSYFPQQPQGMQQQGGPGHHNGTGNPHQFHPGPMHGHHHGPPGMPQGHPGPHGSLPPSHLHQGGAGMHPGPGMDYVRTDPNGHPIGPPPPGPPGPDASGAVNGLFLLSQAHQELSKREEQEQHVDPPKPVVPAASGKKGAKANNKRKTSDAAAPTKAKPAAKKSKKNAPAPEPPSPDFMNSFGDSDDDMNGGMNGYDDDDGTSPRGDRKPETEEEKRKNFLERNRQAALKCRQRKKAWLTQLQTKVDGLSGENERLRSIIQNLTDEVGRISAVLSSHRDCPGMPASMAQLGISLPPPPPGPSGPMGGMMPPGPPPPQQQQQNGGYRHGSAGAGGFGQAQAV</sequence>
<dbReference type="PANTHER" id="PTHR19304">
    <property type="entry name" value="CYCLIC-AMP RESPONSE ELEMENT BINDING PROTEIN"/>
    <property type="match status" value="1"/>
</dbReference>
<dbReference type="PROSITE" id="PS50217">
    <property type="entry name" value="BZIP"/>
    <property type="match status" value="1"/>
</dbReference>
<dbReference type="InterPro" id="IPR021755">
    <property type="entry name" value="TF_Aft1_HRA"/>
</dbReference>
<feature type="region of interest" description="Disordered" evidence="7">
    <location>
        <begin position="345"/>
        <end position="368"/>
    </location>
</feature>
<evidence type="ECO:0000256" key="6">
    <source>
        <dbReference type="SAM" id="Coils"/>
    </source>
</evidence>
<keyword evidence="4" id="KW-0804">Transcription</keyword>
<dbReference type="InterPro" id="IPR051027">
    <property type="entry name" value="bZIP_transcription_factors"/>
</dbReference>
<keyword evidence="6" id="KW-0175">Coiled coil</keyword>
<dbReference type="GO" id="GO:0003677">
    <property type="term" value="F:DNA binding"/>
    <property type="evidence" value="ECO:0007669"/>
    <property type="project" value="UniProtKB-KW"/>
</dbReference>
<feature type="compositionally biased region" description="Polar residues" evidence="7">
    <location>
        <begin position="82"/>
        <end position="94"/>
    </location>
</feature>
<comment type="subcellular location">
    <subcellularLocation>
        <location evidence="1">Nucleus</location>
    </subcellularLocation>
</comment>
<feature type="compositionally biased region" description="Basic and acidic residues" evidence="7">
    <location>
        <begin position="142"/>
        <end position="157"/>
    </location>
</feature>
<feature type="compositionally biased region" description="Basic and acidic residues" evidence="7">
    <location>
        <begin position="788"/>
        <end position="808"/>
    </location>
</feature>
<evidence type="ECO:0000259" key="8">
    <source>
        <dbReference type="PROSITE" id="PS50217"/>
    </source>
</evidence>
<evidence type="ECO:0000256" key="4">
    <source>
        <dbReference type="ARBA" id="ARBA00023163"/>
    </source>
</evidence>
<dbReference type="InterPro" id="IPR020956">
    <property type="entry name" value="TF_Aft1_OSM"/>
</dbReference>
<organism evidence="9 10">
    <name type="scientific">Filobasidium floriforme</name>
    <dbReference type="NCBI Taxonomy" id="5210"/>
    <lineage>
        <taxon>Eukaryota</taxon>
        <taxon>Fungi</taxon>
        <taxon>Dikarya</taxon>
        <taxon>Basidiomycota</taxon>
        <taxon>Agaricomycotina</taxon>
        <taxon>Tremellomycetes</taxon>
        <taxon>Filobasidiales</taxon>
        <taxon>Filobasidiaceae</taxon>
        <taxon>Filobasidium</taxon>
    </lineage>
</organism>
<keyword evidence="10" id="KW-1185">Reference proteome</keyword>
<dbReference type="Pfam" id="PF11785">
    <property type="entry name" value="Aft1_OSA"/>
    <property type="match status" value="1"/>
</dbReference>
<feature type="region of interest" description="Disordered" evidence="7">
    <location>
        <begin position="439"/>
        <end position="506"/>
    </location>
</feature>
<protein>
    <recommendedName>
        <fullName evidence="8">BZIP domain-containing protein</fullName>
    </recommendedName>
</protein>
<feature type="compositionally biased region" description="Polar residues" evidence="7">
    <location>
        <begin position="59"/>
        <end position="70"/>
    </location>
</feature>
<dbReference type="EMBL" id="JABELV010000018">
    <property type="protein sequence ID" value="KAG7566952.1"/>
    <property type="molecule type" value="Genomic_DNA"/>
</dbReference>
<evidence type="ECO:0000256" key="1">
    <source>
        <dbReference type="ARBA" id="ARBA00004123"/>
    </source>
</evidence>
<feature type="compositionally biased region" description="Low complexity" evidence="7">
    <location>
        <begin position="605"/>
        <end position="617"/>
    </location>
</feature>
<feature type="compositionally biased region" description="Low complexity" evidence="7">
    <location>
        <begin position="628"/>
        <end position="645"/>
    </location>
</feature>
<dbReference type="PRINTS" id="PR00042">
    <property type="entry name" value="LEUZIPPRFOS"/>
</dbReference>
<feature type="region of interest" description="Disordered" evidence="7">
    <location>
        <begin position="521"/>
        <end position="808"/>
    </location>
</feature>
<keyword evidence="2" id="KW-0805">Transcription regulation</keyword>
<proteinExistence type="predicted"/>
<dbReference type="InterPro" id="IPR000837">
    <property type="entry name" value="AP-1"/>
</dbReference>
<evidence type="ECO:0000313" key="10">
    <source>
        <dbReference type="Proteomes" id="UP000812966"/>
    </source>
</evidence>
<feature type="compositionally biased region" description="Low complexity" evidence="7">
    <location>
        <begin position="17"/>
        <end position="36"/>
    </location>
</feature>